<dbReference type="EMBL" id="GEDC01030219">
    <property type="protein sequence ID" value="JAS07079.1"/>
    <property type="molecule type" value="Transcribed_RNA"/>
</dbReference>
<feature type="chain" id="PRO_5008580018" evidence="1">
    <location>
        <begin position="22"/>
        <end position="342"/>
    </location>
</feature>
<feature type="non-terminal residue" evidence="2">
    <location>
        <position position="342"/>
    </location>
</feature>
<keyword evidence="1" id="KW-0732">Signal</keyword>
<reference evidence="2" key="1">
    <citation type="submission" date="2015-12" db="EMBL/GenBank/DDBJ databases">
        <title>De novo transcriptome assembly of four potential Pierce s Disease insect vectors from Arizona vineyards.</title>
        <authorList>
            <person name="Tassone E.E."/>
        </authorList>
    </citation>
    <scope>NUCLEOTIDE SEQUENCE</scope>
</reference>
<dbReference type="PANTHER" id="PTHR16311">
    <property type="entry name" value="THROMBOSPONDIN TYPE I DOMAIN-CONTAINING 1"/>
    <property type="match status" value="1"/>
</dbReference>
<evidence type="ECO:0000256" key="1">
    <source>
        <dbReference type="SAM" id="SignalP"/>
    </source>
</evidence>
<sequence>GTMSTALLCWAAILLTTVTETKMCLCEEIILPKYYTALAGDLEVKVTGVTSSSRVQLIEYDPGDVPYRVLGSAIVLGSSNTNGSTGTLKSIFPCGIINKGGKFGFRLITEVTHNLSTYDDNLVTRDYTTTEVQEESLRELEDVVTLDVRWPEVTITVEPRLIHTYPEYPVTAKVFFHPTHCRFAIGTFVPETWFDVVYCGHSPVNCTNSTHKQVIYSEQIVGYPPLTEINLKCDSFGLAGHYLLELRGTIHSTGPAIAVAGPEGIIKAVWSDKFVFNVHARSIFPCDGHSGINVLFQYPGCILESGDRVRVFGRLRADVSTLVPPTSLHYVSEQKVSRGHHA</sequence>
<dbReference type="InterPro" id="IPR038877">
    <property type="entry name" value="THSD1"/>
</dbReference>
<organism evidence="2">
    <name type="scientific">Clastoptera arizonana</name>
    <name type="common">Arizona spittle bug</name>
    <dbReference type="NCBI Taxonomy" id="38151"/>
    <lineage>
        <taxon>Eukaryota</taxon>
        <taxon>Metazoa</taxon>
        <taxon>Ecdysozoa</taxon>
        <taxon>Arthropoda</taxon>
        <taxon>Hexapoda</taxon>
        <taxon>Insecta</taxon>
        <taxon>Pterygota</taxon>
        <taxon>Neoptera</taxon>
        <taxon>Paraneoptera</taxon>
        <taxon>Hemiptera</taxon>
        <taxon>Auchenorrhyncha</taxon>
        <taxon>Cercopoidea</taxon>
        <taxon>Clastopteridae</taxon>
        <taxon>Clastoptera</taxon>
    </lineage>
</organism>
<dbReference type="GO" id="GO:0071944">
    <property type="term" value="C:cell periphery"/>
    <property type="evidence" value="ECO:0007669"/>
    <property type="project" value="TreeGrafter"/>
</dbReference>
<gene>
    <name evidence="2" type="ORF">g.2870</name>
</gene>
<proteinExistence type="predicted"/>
<protein>
    <submittedName>
        <fullName evidence="2">Uncharacterized protein</fullName>
    </submittedName>
</protein>
<dbReference type="AlphaFoldDB" id="A0A1B6C1D1"/>
<accession>A0A1B6C1D1</accession>
<evidence type="ECO:0000313" key="2">
    <source>
        <dbReference type="EMBL" id="JAS07079.1"/>
    </source>
</evidence>
<name>A0A1B6C1D1_9HEMI</name>
<feature type="non-terminal residue" evidence="2">
    <location>
        <position position="1"/>
    </location>
</feature>
<feature type="signal peptide" evidence="1">
    <location>
        <begin position="1"/>
        <end position="21"/>
    </location>
</feature>
<dbReference type="PANTHER" id="PTHR16311:SF3">
    <property type="entry name" value="THROMBOSPONDIN TYPE-1 DOMAIN-CONTAINING PROTEIN 1"/>
    <property type="match status" value="1"/>
</dbReference>